<sequence>MHKLRYKLVFSVLLVILCVLAALAFVIGQIYENYYMNHVKERIEKETHLAAYMLEEEPLSRERAQTLAEKISNKLEARVTIMFPDGEVIGESATDPEMMDNHLGRPEIQDLLVGDEGTEIRFSHTVQDELLYYAVEIREHNDVAGYVRLGLSTSDIHGMSRTIWTIIFVCFTIAFFVMVYITYRIADQMIRPVENATNVAIELAEGNFKARTYESKHDEIGLLTKSINVLAYNLEQLTRRHQVQKEHMETLIENMGSGLLLIGMRGDISLINRTCDEIFGERTDVWLNELYYDVIKHKELIRVIQNIFITEQKQSKQVSFPVLYEMRHFDVHGAPIISNHGRLKGIALVLHDITELKKLEQIRKDFVANVSHELKTPVTSIKGFTETLLDGAMESEELRIKFLNIINKESDRLQRLIHDLLELSRIEKDVFQLHWQDVDLNSIIDDVAQLLREKAKEKEIDLQFVSEQHCEFEGDPERIKQIIINLIHNAITYTPNGGSINVKVNRTEEAVELRVSDTGVGISQDVLPRIFERFYRVDPARSRHSGGTGLGLAIVKHLVEAHEGKINVESELGKGTTFSIIFNRKRE</sequence>
<dbReference type="Pfam" id="PF00672">
    <property type="entry name" value="HAMP"/>
    <property type="match status" value="1"/>
</dbReference>
<keyword evidence="6" id="KW-0808">Transferase</keyword>
<evidence type="ECO:0000256" key="5">
    <source>
        <dbReference type="ARBA" id="ARBA00022553"/>
    </source>
</evidence>
<dbReference type="InterPro" id="IPR003660">
    <property type="entry name" value="HAMP_dom"/>
</dbReference>
<evidence type="ECO:0000256" key="3">
    <source>
        <dbReference type="ARBA" id="ARBA00012438"/>
    </source>
</evidence>
<keyword evidence="12" id="KW-1133">Transmembrane helix</keyword>
<dbReference type="GO" id="GO:0004721">
    <property type="term" value="F:phosphoprotein phosphatase activity"/>
    <property type="evidence" value="ECO:0007669"/>
    <property type="project" value="TreeGrafter"/>
</dbReference>
<dbReference type="SMART" id="SM00387">
    <property type="entry name" value="HATPase_c"/>
    <property type="match status" value="1"/>
</dbReference>
<dbReference type="SMART" id="SM00091">
    <property type="entry name" value="PAS"/>
    <property type="match status" value="1"/>
</dbReference>
<dbReference type="GO" id="GO:0000155">
    <property type="term" value="F:phosphorelay sensor kinase activity"/>
    <property type="evidence" value="ECO:0007669"/>
    <property type="project" value="InterPro"/>
</dbReference>
<evidence type="ECO:0000256" key="10">
    <source>
        <dbReference type="ARBA" id="ARBA00023012"/>
    </source>
</evidence>
<dbReference type="RefSeq" id="WP_035342486.1">
    <property type="nucleotide sequence ID" value="NZ_BAUU01000009.1"/>
</dbReference>
<evidence type="ECO:0000256" key="4">
    <source>
        <dbReference type="ARBA" id="ARBA00022475"/>
    </source>
</evidence>
<dbReference type="GO" id="GO:0016036">
    <property type="term" value="P:cellular response to phosphate starvation"/>
    <property type="evidence" value="ECO:0007669"/>
    <property type="project" value="TreeGrafter"/>
</dbReference>
<dbReference type="SMART" id="SM00304">
    <property type="entry name" value="HAMP"/>
    <property type="match status" value="1"/>
</dbReference>
<evidence type="ECO:0000256" key="6">
    <source>
        <dbReference type="ARBA" id="ARBA00022679"/>
    </source>
</evidence>
<dbReference type="Pfam" id="PF02518">
    <property type="entry name" value="HATPase_c"/>
    <property type="match status" value="1"/>
</dbReference>
<dbReference type="InterPro" id="IPR035965">
    <property type="entry name" value="PAS-like_dom_sf"/>
</dbReference>
<protein>
    <recommendedName>
        <fullName evidence="3">histidine kinase</fullName>
        <ecNumber evidence="3">2.7.13.3</ecNumber>
    </recommendedName>
</protein>
<dbReference type="NCBIfam" id="NF046044">
    <property type="entry name" value="PnpS"/>
    <property type="match status" value="1"/>
</dbReference>
<dbReference type="OrthoDB" id="9813151at2"/>
<dbReference type="PROSITE" id="PS50109">
    <property type="entry name" value="HIS_KIN"/>
    <property type="match status" value="1"/>
</dbReference>
<dbReference type="SUPFAM" id="SSF55874">
    <property type="entry name" value="ATPase domain of HSP90 chaperone/DNA topoisomerase II/histidine kinase"/>
    <property type="match status" value="1"/>
</dbReference>
<evidence type="ECO:0000256" key="2">
    <source>
        <dbReference type="ARBA" id="ARBA00004651"/>
    </source>
</evidence>
<dbReference type="PRINTS" id="PR00344">
    <property type="entry name" value="BCTRLSENSOR"/>
</dbReference>
<dbReference type="EC" id="2.7.13.3" evidence="3"/>
<dbReference type="FunFam" id="1.10.287.130:FF:000008">
    <property type="entry name" value="Two-component sensor histidine kinase"/>
    <property type="match status" value="1"/>
</dbReference>
<evidence type="ECO:0000259" key="13">
    <source>
        <dbReference type="PROSITE" id="PS50109"/>
    </source>
</evidence>
<dbReference type="CDD" id="cd00082">
    <property type="entry name" value="HisKA"/>
    <property type="match status" value="1"/>
</dbReference>
<keyword evidence="16" id="KW-1185">Reference proteome</keyword>
<dbReference type="Gene3D" id="1.10.287.130">
    <property type="match status" value="1"/>
</dbReference>
<dbReference type="STRING" id="1236971.JCM9152_1519"/>
<dbReference type="GO" id="GO:0005524">
    <property type="term" value="F:ATP binding"/>
    <property type="evidence" value="ECO:0007669"/>
    <property type="project" value="UniProtKB-KW"/>
</dbReference>
<dbReference type="Pfam" id="PF00989">
    <property type="entry name" value="PAS"/>
    <property type="match status" value="1"/>
</dbReference>
<dbReference type="InterPro" id="IPR003594">
    <property type="entry name" value="HATPase_dom"/>
</dbReference>
<organism evidence="15 16">
    <name type="scientific">Halalkalibacter hemicellulosilyticusJCM 9152</name>
    <dbReference type="NCBI Taxonomy" id="1236971"/>
    <lineage>
        <taxon>Bacteria</taxon>
        <taxon>Bacillati</taxon>
        <taxon>Bacillota</taxon>
        <taxon>Bacilli</taxon>
        <taxon>Bacillales</taxon>
        <taxon>Bacillaceae</taxon>
        <taxon>Halalkalibacter</taxon>
    </lineage>
</organism>
<name>W4QEM5_9BACI</name>
<dbReference type="GO" id="GO:0005886">
    <property type="term" value="C:plasma membrane"/>
    <property type="evidence" value="ECO:0007669"/>
    <property type="project" value="UniProtKB-SubCell"/>
</dbReference>
<evidence type="ECO:0000256" key="9">
    <source>
        <dbReference type="ARBA" id="ARBA00022840"/>
    </source>
</evidence>
<evidence type="ECO:0000256" key="12">
    <source>
        <dbReference type="SAM" id="Phobius"/>
    </source>
</evidence>
<keyword evidence="4" id="KW-1003">Cell membrane</keyword>
<dbReference type="PANTHER" id="PTHR45453">
    <property type="entry name" value="PHOSPHATE REGULON SENSOR PROTEIN PHOR"/>
    <property type="match status" value="1"/>
</dbReference>
<reference evidence="15" key="1">
    <citation type="journal article" date="2014" name="Genome Announc.">
        <title>Draft Genome Sequences of Three Alkaliphilic Bacillus Strains, Bacillus wakoensis JCM 9140T, Bacillus akibai JCM 9157T, and Bacillus hemicellulosilyticus JCM 9152T.</title>
        <authorList>
            <person name="Yuki M."/>
            <person name="Oshima K."/>
            <person name="Suda W."/>
            <person name="Oshida Y."/>
            <person name="Kitamura K."/>
            <person name="Iida T."/>
            <person name="Hattori M."/>
            <person name="Ohkuma M."/>
        </authorList>
    </citation>
    <scope>NUCLEOTIDE SEQUENCE [LARGE SCALE GENOMIC DNA]</scope>
    <source>
        <strain evidence="15">JCM 9152</strain>
    </source>
</reference>
<dbReference type="Pfam" id="PF00512">
    <property type="entry name" value="HisKA"/>
    <property type="match status" value="1"/>
</dbReference>
<dbReference type="InterPro" id="IPR031967">
    <property type="entry name" value="PhoR_single_Cache-like_dom"/>
</dbReference>
<keyword evidence="11 12" id="KW-0472">Membrane</keyword>
<comment type="subcellular location">
    <subcellularLocation>
        <location evidence="2">Cell membrane</location>
        <topology evidence="2">Multi-pass membrane protein</topology>
    </subcellularLocation>
</comment>
<dbReference type="Gene3D" id="3.30.450.20">
    <property type="entry name" value="PAS domain"/>
    <property type="match status" value="2"/>
</dbReference>
<dbReference type="GO" id="GO:0006355">
    <property type="term" value="P:regulation of DNA-templated transcription"/>
    <property type="evidence" value="ECO:0007669"/>
    <property type="project" value="InterPro"/>
</dbReference>
<dbReference type="SUPFAM" id="SSF158472">
    <property type="entry name" value="HAMP domain-like"/>
    <property type="match status" value="1"/>
</dbReference>
<dbReference type="CDD" id="cd00130">
    <property type="entry name" value="PAS"/>
    <property type="match status" value="1"/>
</dbReference>
<dbReference type="CDD" id="cd06225">
    <property type="entry name" value="HAMP"/>
    <property type="match status" value="1"/>
</dbReference>
<keyword evidence="5" id="KW-0597">Phosphoprotein</keyword>
<dbReference type="Gene3D" id="3.30.565.10">
    <property type="entry name" value="Histidine kinase-like ATPase, C-terminal domain"/>
    <property type="match status" value="1"/>
</dbReference>
<dbReference type="InterPro" id="IPR013767">
    <property type="entry name" value="PAS_fold"/>
</dbReference>
<feature type="transmembrane region" description="Helical" evidence="12">
    <location>
        <begin position="163"/>
        <end position="183"/>
    </location>
</feature>
<dbReference type="InterPro" id="IPR036890">
    <property type="entry name" value="HATPase_C_sf"/>
</dbReference>
<dbReference type="InterPro" id="IPR004358">
    <property type="entry name" value="Sig_transdc_His_kin-like_C"/>
</dbReference>
<dbReference type="InterPro" id="IPR036097">
    <property type="entry name" value="HisK_dim/P_sf"/>
</dbReference>
<dbReference type="CDD" id="cd00075">
    <property type="entry name" value="HATPase"/>
    <property type="match status" value="1"/>
</dbReference>
<keyword evidence="12" id="KW-0812">Transmembrane</keyword>
<dbReference type="AlphaFoldDB" id="W4QEM5"/>
<evidence type="ECO:0000313" key="16">
    <source>
        <dbReference type="Proteomes" id="UP000018895"/>
    </source>
</evidence>
<dbReference type="InterPro" id="IPR000014">
    <property type="entry name" value="PAS"/>
</dbReference>
<dbReference type="InterPro" id="IPR005467">
    <property type="entry name" value="His_kinase_dom"/>
</dbReference>
<evidence type="ECO:0000313" key="15">
    <source>
        <dbReference type="EMBL" id="GAE30123.1"/>
    </source>
</evidence>
<dbReference type="Proteomes" id="UP000018895">
    <property type="component" value="Unassembled WGS sequence"/>
</dbReference>
<gene>
    <name evidence="15" type="ORF">JCM9152_1519</name>
</gene>
<keyword evidence="7" id="KW-0547">Nucleotide-binding</keyword>
<comment type="caution">
    <text evidence="15">The sequence shown here is derived from an EMBL/GenBank/DDBJ whole genome shotgun (WGS) entry which is preliminary data.</text>
</comment>
<accession>W4QEM5</accession>
<dbReference type="Gene3D" id="1.10.8.500">
    <property type="entry name" value="HAMP domain in histidine kinase"/>
    <property type="match status" value="1"/>
</dbReference>
<evidence type="ECO:0000256" key="7">
    <source>
        <dbReference type="ARBA" id="ARBA00022741"/>
    </source>
</evidence>
<evidence type="ECO:0000259" key="14">
    <source>
        <dbReference type="PROSITE" id="PS50885"/>
    </source>
</evidence>
<evidence type="ECO:0000256" key="11">
    <source>
        <dbReference type="ARBA" id="ARBA00023136"/>
    </source>
</evidence>
<keyword evidence="8" id="KW-0418">Kinase</keyword>
<dbReference type="SUPFAM" id="SSF47384">
    <property type="entry name" value="Homodimeric domain of signal transducing histidine kinase"/>
    <property type="match status" value="1"/>
</dbReference>
<keyword evidence="10" id="KW-0902">Two-component regulatory system</keyword>
<dbReference type="SUPFAM" id="SSF55785">
    <property type="entry name" value="PYP-like sensor domain (PAS domain)"/>
    <property type="match status" value="1"/>
</dbReference>
<feature type="domain" description="HAMP" evidence="14">
    <location>
        <begin position="187"/>
        <end position="239"/>
    </location>
</feature>
<dbReference type="FunFam" id="3.30.565.10:FF:000023">
    <property type="entry name" value="PAS domain-containing sensor histidine kinase"/>
    <property type="match status" value="1"/>
</dbReference>
<proteinExistence type="predicted"/>
<dbReference type="PROSITE" id="PS50885">
    <property type="entry name" value="HAMP"/>
    <property type="match status" value="1"/>
</dbReference>
<comment type="catalytic activity">
    <reaction evidence="1">
        <text>ATP + protein L-histidine = ADP + protein N-phospho-L-histidine.</text>
        <dbReference type="EC" id="2.7.13.3"/>
    </reaction>
</comment>
<evidence type="ECO:0000256" key="1">
    <source>
        <dbReference type="ARBA" id="ARBA00000085"/>
    </source>
</evidence>
<keyword evidence="9" id="KW-0067">ATP-binding</keyword>
<dbReference type="InterPro" id="IPR050351">
    <property type="entry name" value="BphY/WalK/GraS-like"/>
</dbReference>
<dbReference type="SMART" id="SM00388">
    <property type="entry name" value="HisKA"/>
    <property type="match status" value="1"/>
</dbReference>
<dbReference type="EMBL" id="BAUU01000009">
    <property type="protein sequence ID" value="GAE30123.1"/>
    <property type="molecule type" value="Genomic_DNA"/>
</dbReference>
<dbReference type="PANTHER" id="PTHR45453:SF1">
    <property type="entry name" value="PHOSPHATE REGULON SENSOR PROTEIN PHOR"/>
    <property type="match status" value="1"/>
</dbReference>
<dbReference type="NCBIfam" id="TIGR00229">
    <property type="entry name" value="sensory_box"/>
    <property type="match status" value="1"/>
</dbReference>
<dbReference type="Pfam" id="PF16736">
    <property type="entry name" value="sCache_like"/>
    <property type="match status" value="1"/>
</dbReference>
<feature type="domain" description="Histidine kinase" evidence="13">
    <location>
        <begin position="369"/>
        <end position="586"/>
    </location>
</feature>
<dbReference type="InterPro" id="IPR003661">
    <property type="entry name" value="HisK_dim/P_dom"/>
</dbReference>
<evidence type="ECO:0000256" key="8">
    <source>
        <dbReference type="ARBA" id="ARBA00022777"/>
    </source>
</evidence>